<evidence type="ECO:0000313" key="5">
    <source>
        <dbReference type="Proteomes" id="UP000307956"/>
    </source>
</evidence>
<dbReference type="InterPro" id="IPR012334">
    <property type="entry name" value="Pectin_lyas_fold"/>
</dbReference>
<dbReference type="Proteomes" id="UP000307956">
    <property type="component" value="Unassembled WGS sequence"/>
</dbReference>
<feature type="domain" description="Inverse autotransporter beta-domain" evidence="2">
    <location>
        <begin position="92"/>
        <end position="243"/>
    </location>
</feature>
<dbReference type="AlphaFoldDB" id="A0A4S4ACS8"/>
<dbReference type="Gene3D" id="2.40.160.160">
    <property type="entry name" value="Inverse autotransporter, beta-domain"/>
    <property type="match status" value="1"/>
</dbReference>
<dbReference type="Gene3D" id="2.160.20.10">
    <property type="entry name" value="Single-stranded right-handed beta-helix, Pectin lyase-like"/>
    <property type="match status" value="1"/>
</dbReference>
<dbReference type="OrthoDB" id="8320584at2"/>
<dbReference type="InterPro" id="IPR011050">
    <property type="entry name" value="Pectin_lyase_fold/virulence"/>
</dbReference>
<dbReference type="Pfam" id="PF11924">
    <property type="entry name" value="IAT_beta"/>
    <property type="match status" value="1"/>
</dbReference>
<evidence type="ECO:0000259" key="3">
    <source>
        <dbReference type="Pfam" id="PF13018"/>
    </source>
</evidence>
<keyword evidence="5" id="KW-1185">Reference proteome</keyword>
<dbReference type="SMART" id="SM00710">
    <property type="entry name" value="PbH1"/>
    <property type="match status" value="4"/>
</dbReference>
<feature type="region of interest" description="Disordered" evidence="1">
    <location>
        <begin position="1"/>
        <end position="21"/>
    </location>
</feature>
<evidence type="ECO:0000256" key="1">
    <source>
        <dbReference type="SAM" id="MobiDB-lite"/>
    </source>
</evidence>
<name>A0A4S4ACS8_9RHOO</name>
<protein>
    <recommendedName>
        <fullName evidence="6">Inverse autotransporter beta-domain domain-containing protein</fullName>
    </recommendedName>
</protein>
<dbReference type="InterPro" id="IPR024973">
    <property type="entry name" value="ESPR"/>
</dbReference>
<feature type="domain" description="ESPR" evidence="3">
    <location>
        <begin position="21"/>
        <end position="64"/>
    </location>
</feature>
<evidence type="ECO:0008006" key="6">
    <source>
        <dbReference type="Google" id="ProtNLM"/>
    </source>
</evidence>
<proteinExistence type="predicted"/>
<dbReference type="InterPro" id="IPR024519">
    <property type="entry name" value="IAT_beta"/>
</dbReference>
<dbReference type="InterPro" id="IPR006626">
    <property type="entry name" value="PbH1"/>
</dbReference>
<evidence type="ECO:0000313" key="4">
    <source>
        <dbReference type="EMBL" id="THF56508.1"/>
    </source>
</evidence>
<dbReference type="EMBL" id="SSOD01000020">
    <property type="protein sequence ID" value="THF56508.1"/>
    <property type="molecule type" value="Genomic_DNA"/>
</dbReference>
<accession>A0A4S4ACS8</accession>
<dbReference type="Pfam" id="PF13018">
    <property type="entry name" value="ESPR"/>
    <property type="match status" value="1"/>
</dbReference>
<reference evidence="4 5" key="1">
    <citation type="submission" date="2019-04" db="EMBL/GenBank/DDBJ databases">
        <title>Azoarcus rhizosphaerae sp. nov. isolated from rhizosphere of Ficus religiosa.</title>
        <authorList>
            <person name="Lin S.-Y."/>
            <person name="Hameed A."/>
            <person name="Hsu Y.-H."/>
            <person name="Young C.-C."/>
        </authorList>
    </citation>
    <scope>NUCLEOTIDE SEQUENCE [LARGE SCALE GENOMIC DNA]</scope>
    <source>
        <strain evidence="4 5">CC-YHH848</strain>
    </source>
</reference>
<comment type="caution">
    <text evidence="4">The sequence shown here is derived from an EMBL/GenBank/DDBJ whole genome shotgun (WGS) entry which is preliminary data.</text>
</comment>
<gene>
    <name evidence="4" type="ORF">E6O51_19025</name>
</gene>
<dbReference type="InterPro" id="IPR038177">
    <property type="entry name" value="IAT_beta_sf"/>
</dbReference>
<dbReference type="SUPFAM" id="SSF51126">
    <property type="entry name" value="Pectin lyase-like"/>
    <property type="match status" value="1"/>
</dbReference>
<organism evidence="4 5">
    <name type="scientific">Pseudothauera rhizosphaerae</name>
    <dbReference type="NCBI Taxonomy" id="2565932"/>
    <lineage>
        <taxon>Bacteria</taxon>
        <taxon>Pseudomonadati</taxon>
        <taxon>Pseudomonadota</taxon>
        <taxon>Betaproteobacteria</taxon>
        <taxon>Rhodocyclales</taxon>
        <taxon>Zoogloeaceae</taxon>
        <taxon>Pseudothauera</taxon>
    </lineage>
</organism>
<sequence>MRQMIAPAIAPNQAKPEVPPMNHTYKLTRNTATGQMQAVPETAKSHGRGGSGAARNPALKTAVGTVLTVFALGAAATEAPKWGPHIDLEAKPGNRRTLREADLFVPVWQNADTLLFANLRGRFDNRHSREGNLGLGLRRMLDSGWNVGIYGYLDRRRTEFDNHFNQATAGFEALGPDWDFRANVYRPTGDKARELNTVGGGASTAALSGTTITVTTPGSTAYEERALKGYDAEIGWRVPLFETEGARQLRLHAGGYRFSDAGTTVSGPRIRVELAIEDLAWFGNGTALFLGAEAQKDDERGSQNFLSLRLRIPLDKETSRPAQRSMQERRMTAPVVRDVDIVAQRRVSRVMPTLVESVDAATPTPAVTTASGRTVTLLSSETTAGNQLQAVFDAAGNDSTVVLAGDFYTGATALHNGQSLLGSTALTVTTASGRRATVTTPAAAINAFVIGSTTPAVSTAAPGSSLSGVTVNRTDITDPASGVTLTMAGGTPVTLLSSETTTGANLQAALNAAGSGSTVVLAGTFNTNTTVAVQAGQSLLGAGDLTVTTASGHTATIAAPGATLDVTTGSTTLFGVTMENGAVLSGLTIVATWSGGGTPTAVTAQGSSNVTITDNTIVATSSSFGAWGVDARRTTDTVIRGNTITAQGGTGAGIAIMADGVSAGAATVNLTVADNTIDAVGGFSGNAVFGNAFTGFAAGSTGNTAIHGTCTFTGTPSGAVGFTNISCP</sequence>
<evidence type="ECO:0000259" key="2">
    <source>
        <dbReference type="Pfam" id="PF11924"/>
    </source>
</evidence>